<keyword evidence="1" id="KW-1133">Transmembrane helix</keyword>
<sequence>MNIVASENANMNFQMNFISLLINSLIESSSAKKANIYPINYITKITNISNIDWCSYLFDCLVKTKQSFYLDHVIIFFLDHMLFLVVRLITSILFHHSPFTGNECSKKKSNYLSLDVKANEAQRNIHKRNIEGIWYMTIK</sequence>
<feature type="transmembrane region" description="Helical" evidence="1">
    <location>
        <begin position="73"/>
        <end position="94"/>
    </location>
</feature>
<protein>
    <submittedName>
        <fullName evidence="2">Uncharacterized protein</fullName>
    </submittedName>
</protein>
<keyword evidence="1" id="KW-0472">Membrane</keyword>
<name>A0A9R1W3J5_LACSA</name>
<dbReference type="Proteomes" id="UP000235145">
    <property type="component" value="Unassembled WGS sequence"/>
</dbReference>
<reference evidence="2 3" key="1">
    <citation type="journal article" date="2017" name="Nat. Commun.">
        <title>Genome assembly with in vitro proximity ligation data and whole-genome triplication in lettuce.</title>
        <authorList>
            <person name="Reyes-Chin-Wo S."/>
            <person name="Wang Z."/>
            <person name="Yang X."/>
            <person name="Kozik A."/>
            <person name="Arikit S."/>
            <person name="Song C."/>
            <person name="Xia L."/>
            <person name="Froenicke L."/>
            <person name="Lavelle D.O."/>
            <person name="Truco M.J."/>
            <person name="Xia R."/>
            <person name="Zhu S."/>
            <person name="Xu C."/>
            <person name="Xu H."/>
            <person name="Xu X."/>
            <person name="Cox K."/>
            <person name="Korf I."/>
            <person name="Meyers B.C."/>
            <person name="Michelmore R.W."/>
        </authorList>
    </citation>
    <scope>NUCLEOTIDE SEQUENCE [LARGE SCALE GENOMIC DNA]</scope>
    <source>
        <strain evidence="3">cv. Salinas</strain>
        <tissue evidence="2">Seedlings</tissue>
    </source>
</reference>
<keyword evidence="3" id="KW-1185">Reference proteome</keyword>
<dbReference type="PANTHER" id="PTHR34835">
    <property type="entry name" value="OS07G0283600 PROTEIN-RELATED"/>
    <property type="match status" value="1"/>
</dbReference>
<comment type="caution">
    <text evidence="2">The sequence shown here is derived from an EMBL/GenBank/DDBJ whole genome shotgun (WGS) entry which is preliminary data.</text>
</comment>
<proteinExistence type="predicted"/>
<organism evidence="2 3">
    <name type="scientific">Lactuca sativa</name>
    <name type="common">Garden lettuce</name>
    <dbReference type="NCBI Taxonomy" id="4236"/>
    <lineage>
        <taxon>Eukaryota</taxon>
        <taxon>Viridiplantae</taxon>
        <taxon>Streptophyta</taxon>
        <taxon>Embryophyta</taxon>
        <taxon>Tracheophyta</taxon>
        <taxon>Spermatophyta</taxon>
        <taxon>Magnoliopsida</taxon>
        <taxon>eudicotyledons</taxon>
        <taxon>Gunneridae</taxon>
        <taxon>Pentapetalae</taxon>
        <taxon>asterids</taxon>
        <taxon>campanulids</taxon>
        <taxon>Asterales</taxon>
        <taxon>Asteraceae</taxon>
        <taxon>Cichorioideae</taxon>
        <taxon>Cichorieae</taxon>
        <taxon>Lactucinae</taxon>
        <taxon>Lactuca</taxon>
    </lineage>
</organism>
<evidence type="ECO:0000313" key="2">
    <source>
        <dbReference type="EMBL" id="KAJ0215847.1"/>
    </source>
</evidence>
<dbReference type="AlphaFoldDB" id="A0A9R1W3J5"/>
<dbReference type="PANTHER" id="PTHR34835:SF90">
    <property type="entry name" value="AMINOTRANSFERASE-LIKE PLANT MOBILE DOMAIN-CONTAINING PROTEIN"/>
    <property type="match status" value="1"/>
</dbReference>
<keyword evidence="1" id="KW-0812">Transmembrane</keyword>
<dbReference type="EMBL" id="NBSK02000003">
    <property type="protein sequence ID" value="KAJ0215847.1"/>
    <property type="molecule type" value="Genomic_DNA"/>
</dbReference>
<evidence type="ECO:0000256" key="1">
    <source>
        <dbReference type="SAM" id="Phobius"/>
    </source>
</evidence>
<evidence type="ECO:0000313" key="3">
    <source>
        <dbReference type="Proteomes" id="UP000235145"/>
    </source>
</evidence>
<gene>
    <name evidence="2" type="ORF">LSAT_V11C300102820</name>
</gene>
<accession>A0A9R1W3J5</accession>